<dbReference type="AlphaFoldDB" id="A0A223S879"/>
<gene>
    <name evidence="2" type="ORF">CDO52_17325</name>
</gene>
<dbReference type="Proteomes" id="UP000215005">
    <property type="component" value="Chromosome"/>
</dbReference>
<reference evidence="2 3" key="1">
    <citation type="submission" date="2017-08" db="EMBL/GenBank/DDBJ databases">
        <title>The complete genome sequence of Nocardiopsis gilva YIM 90087.</title>
        <authorList>
            <person name="Yin M."/>
            <person name="Tang S."/>
        </authorList>
    </citation>
    <scope>NUCLEOTIDE SEQUENCE [LARGE SCALE GENOMIC DNA]</scope>
    <source>
        <strain evidence="2 3">YIM 90087</strain>
    </source>
</reference>
<evidence type="ECO:0000313" key="2">
    <source>
        <dbReference type="EMBL" id="ASU84323.1"/>
    </source>
</evidence>
<dbReference type="EMBL" id="CP022753">
    <property type="protein sequence ID" value="ASU84323.1"/>
    <property type="molecule type" value="Genomic_DNA"/>
</dbReference>
<protein>
    <submittedName>
        <fullName evidence="2">Uncharacterized protein</fullName>
    </submittedName>
</protein>
<sequence length="115" mass="12565">MFYPLGMELRFSPRTDRGTATAEESDRFVDRITDVLYSLEDADPAISDPDTGANLAERSMVMSMRIDASALRDAERVFLANIRYTLRVAADGTTTSGSFEPTKGPTVHEIGLASS</sequence>
<name>A0A223S879_9ACTN</name>
<dbReference type="RefSeq" id="WP_017617986.1">
    <property type="nucleotide sequence ID" value="NZ_ANBG01000123.1"/>
</dbReference>
<organism evidence="2 3">
    <name type="scientific">Nocardiopsis gilva YIM 90087</name>
    <dbReference type="NCBI Taxonomy" id="1235441"/>
    <lineage>
        <taxon>Bacteria</taxon>
        <taxon>Bacillati</taxon>
        <taxon>Actinomycetota</taxon>
        <taxon>Actinomycetes</taxon>
        <taxon>Streptosporangiales</taxon>
        <taxon>Nocardiopsidaceae</taxon>
        <taxon>Nocardiopsis</taxon>
    </lineage>
</organism>
<accession>A0A223S879</accession>
<proteinExistence type="predicted"/>
<evidence type="ECO:0000313" key="3">
    <source>
        <dbReference type="Proteomes" id="UP000215005"/>
    </source>
</evidence>
<dbReference type="OrthoDB" id="3387693at2"/>
<evidence type="ECO:0000256" key="1">
    <source>
        <dbReference type="SAM" id="MobiDB-lite"/>
    </source>
</evidence>
<dbReference type="KEGG" id="ngv:CDO52_17325"/>
<feature type="region of interest" description="Disordered" evidence="1">
    <location>
        <begin position="93"/>
        <end position="115"/>
    </location>
</feature>
<keyword evidence="3" id="KW-1185">Reference proteome</keyword>